<dbReference type="AlphaFoldDB" id="A0A084JUE0"/>
<proteinExistence type="predicted"/>
<dbReference type="EMBL" id="PVNA01000001">
    <property type="protein sequence ID" value="PRX15414.1"/>
    <property type="molecule type" value="Genomic_DNA"/>
</dbReference>
<comment type="caution">
    <text evidence="2">The sequence shown here is derived from an EMBL/GenBank/DDBJ whole genome shotgun (WGS) entry which is preliminary data.</text>
</comment>
<evidence type="ECO:0000313" key="5">
    <source>
        <dbReference type="Proteomes" id="UP000239997"/>
    </source>
</evidence>
<reference evidence="3 5" key="2">
    <citation type="submission" date="2018-03" db="EMBL/GenBank/DDBJ databases">
        <title>Genomic Encyclopedia of Archaeal and Bacterial Type Strains, Phase II (KMG-II): from individual species to whole genera.</title>
        <authorList>
            <person name="Goeker M."/>
        </authorList>
    </citation>
    <scope>NUCLEOTIDE SEQUENCE [LARGE SCALE GENOMIC DNA]</scope>
    <source>
        <strain evidence="3 5">DSM 22727</strain>
    </source>
</reference>
<sequence>MKKKMMSKMKRVAMNVSIVAGLILGLAACDNELNTIGSDILGADQLNDRIKKQEFDVVAFNELLGPVQTNNFGSFPFGVYNDPVYGRTSYDFVSQVNLAFTDPDFGDNIVLDSVVLQIPYYSTIETVVGEVTTYSIDSLYGTMENGLEIYENKYFLNSFDVDDVTNPAVYYSDLKPTIESNLGPLIYSDDNFFPNEEESIELALDDVVSSRSAPRLRERIDLTPASSAYWRSLIIDQEGQPALQSASDFQNYFRGLYFKLSGFTGNGHMVHFNLNDADIKLYIRSEFDDDSDIDNDPTTTTIEIESIVELNFDGNKVGFINNELDPAIVSSIQSANDNVSGEERLYLKGGEGSVVLIDLFGPDVDMNGEADALTQVIADDWIINDASLTFYVDQSEVVAGSTEPERIILYNYDDKTVLIDYVLDNSSLRTNHLGVLERVDEDDDTSQGIQYKIRLTEHINSIISGDIENVRLGLAVTQNVSSISGAQVKNPNVVEEILTGSAISHEGTVLHGNLSNDADKRLKLEIYYSETIN</sequence>
<dbReference type="Proteomes" id="UP000028531">
    <property type="component" value="Unassembled WGS sequence"/>
</dbReference>
<dbReference type="OrthoDB" id="1466062at2"/>
<dbReference type="Proteomes" id="UP000239997">
    <property type="component" value="Unassembled WGS sequence"/>
</dbReference>
<organism evidence="2 4">
    <name type="scientific">Nonlabens ulvanivorans</name>
    <name type="common">Persicivirga ulvanivorans</name>
    <dbReference type="NCBI Taxonomy" id="906888"/>
    <lineage>
        <taxon>Bacteria</taxon>
        <taxon>Pseudomonadati</taxon>
        <taxon>Bacteroidota</taxon>
        <taxon>Flavobacteriia</taxon>
        <taxon>Flavobacteriales</taxon>
        <taxon>Flavobacteriaceae</taxon>
        <taxon>Nonlabens</taxon>
    </lineage>
</organism>
<dbReference type="Pfam" id="PF14092">
    <property type="entry name" value="DUF4270"/>
    <property type="match status" value="1"/>
</dbReference>
<name>A0A084JUE0_NONUL</name>
<dbReference type="RefSeq" id="WP_036583551.1">
    <property type="nucleotide sequence ID" value="NZ_JPJI01000032.1"/>
</dbReference>
<evidence type="ECO:0000256" key="1">
    <source>
        <dbReference type="SAM" id="SignalP"/>
    </source>
</evidence>
<evidence type="ECO:0000313" key="3">
    <source>
        <dbReference type="EMBL" id="PRX15414.1"/>
    </source>
</evidence>
<reference evidence="2 4" key="1">
    <citation type="submission" date="2014-07" db="EMBL/GenBank/DDBJ databases">
        <title>Draft genome sequence of Nonlabens ulvanivorans, an ulvan degrading bacterium.</title>
        <authorList>
            <person name="Kopel M."/>
            <person name="Helbert W."/>
            <person name="Henrissat B."/>
            <person name="Doniger T."/>
            <person name="Banin E."/>
        </authorList>
    </citation>
    <scope>NUCLEOTIDE SEQUENCE [LARGE SCALE GENOMIC DNA]</scope>
    <source>
        <strain evidence="2 4">PLR</strain>
    </source>
</reference>
<keyword evidence="5" id="KW-1185">Reference proteome</keyword>
<feature type="signal peptide" evidence="1">
    <location>
        <begin position="1"/>
        <end position="28"/>
    </location>
</feature>
<evidence type="ECO:0000313" key="4">
    <source>
        <dbReference type="Proteomes" id="UP000028531"/>
    </source>
</evidence>
<keyword evidence="1" id="KW-0732">Signal</keyword>
<dbReference type="EMBL" id="JPJI01000032">
    <property type="protein sequence ID" value="KEZ92574.1"/>
    <property type="molecule type" value="Genomic_DNA"/>
</dbReference>
<gene>
    <name evidence="2" type="ORF">IL45_10530</name>
    <name evidence="3" type="ORF">LY02_00631</name>
</gene>
<feature type="chain" id="PRO_5001777529" evidence="1">
    <location>
        <begin position="29"/>
        <end position="533"/>
    </location>
</feature>
<accession>A0A084JUE0</accession>
<evidence type="ECO:0000313" key="2">
    <source>
        <dbReference type="EMBL" id="KEZ92574.1"/>
    </source>
</evidence>
<dbReference type="PROSITE" id="PS51257">
    <property type="entry name" value="PROKAR_LIPOPROTEIN"/>
    <property type="match status" value="1"/>
</dbReference>
<dbReference type="InterPro" id="IPR025366">
    <property type="entry name" value="DUF4270"/>
</dbReference>
<protein>
    <submittedName>
        <fullName evidence="3">Uncharacterized protein DUF4270</fullName>
    </submittedName>
</protein>